<proteinExistence type="inferred from homology"/>
<evidence type="ECO:0000313" key="11">
    <source>
        <dbReference type="EMBL" id="SFV57072.1"/>
    </source>
</evidence>
<dbReference type="GO" id="GO:0009245">
    <property type="term" value="P:lipid A biosynthetic process"/>
    <property type="evidence" value="ECO:0007669"/>
    <property type="project" value="UniProtKB-KW"/>
</dbReference>
<dbReference type="PANTHER" id="PTHR33694">
    <property type="entry name" value="UDP-3-O-ACYL-N-ACETYLGLUCOSAMINE DEACETYLASE 1, MITOCHONDRIAL-RELATED"/>
    <property type="match status" value="1"/>
</dbReference>
<evidence type="ECO:0000256" key="9">
    <source>
        <dbReference type="ARBA" id="ARBA00023098"/>
    </source>
</evidence>
<dbReference type="GO" id="GO:0046872">
    <property type="term" value="F:metal ion binding"/>
    <property type="evidence" value="ECO:0007669"/>
    <property type="project" value="UniProtKB-KW"/>
</dbReference>
<dbReference type="InterPro" id="IPR020568">
    <property type="entry name" value="Ribosomal_Su5_D2-typ_SF"/>
</dbReference>
<dbReference type="EC" id="3.5.1.108" evidence="3"/>
<organism evidence="11">
    <name type="scientific">hydrothermal vent metagenome</name>
    <dbReference type="NCBI Taxonomy" id="652676"/>
    <lineage>
        <taxon>unclassified sequences</taxon>
        <taxon>metagenomes</taxon>
        <taxon>ecological metagenomes</taxon>
    </lineage>
</organism>
<evidence type="ECO:0000256" key="5">
    <source>
        <dbReference type="ARBA" id="ARBA00022556"/>
    </source>
</evidence>
<dbReference type="EMBL" id="FPHJ01000019">
    <property type="protein sequence ID" value="SFV57072.1"/>
    <property type="molecule type" value="Genomic_DNA"/>
</dbReference>
<comment type="cofactor">
    <cofactor evidence="1">
        <name>Zn(2+)</name>
        <dbReference type="ChEBI" id="CHEBI:29105"/>
    </cofactor>
</comment>
<keyword evidence="8" id="KW-0862">Zinc</keyword>
<evidence type="ECO:0000256" key="3">
    <source>
        <dbReference type="ARBA" id="ARBA00012745"/>
    </source>
</evidence>
<evidence type="ECO:0000256" key="1">
    <source>
        <dbReference type="ARBA" id="ARBA00001947"/>
    </source>
</evidence>
<evidence type="ECO:0000256" key="8">
    <source>
        <dbReference type="ARBA" id="ARBA00022833"/>
    </source>
</evidence>
<dbReference type="Gene3D" id="3.30.230.20">
    <property type="entry name" value="lpxc deacetylase, domain 1"/>
    <property type="match status" value="1"/>
</dbReference>
<dbReference type="GO" id="GO:0016020">
    <property type="term" value="C:membrane"/>
    <property type="evidence" value="ECO:0007669"/>
    <property type="project" value="GOC"/>
</dbReference>
<comment type="pathway">
    <text evidence="2">Glycolipid biosynthesis; lipid IV(A) biosynthesis; lipid IV(A) from (3R)-3-hydroxytetradecanoyl-[acyl-carrier-protein] and UDP-N-acetyl-alpha-D-glucosamine: step 2/6.</text>
</comment>
<accession>A0A1W1BUE9</accession>
<evidence type="ECO:0000256" key="4">
    <source>
        <dbReference type="ARBA" id="ARBA00022516"/>
    </source>
</evidence>
<dbReference type="SUPFAM" id="SSF54211">
    <property type="entry name" value="Ribosomal protein S5 domain 2-like"/>
    <property type="match status" value="2"/>
</dbReference>
<dbReference type="UniPathway" id="UPA00359">
    <property type="reaction ID" value="UER00478"/>
</dbReference>
<evidence type="ECO:0000256" key="7">
    <source>
        <dbReference type="ARBA" id="ARBA00022801"/>
    </source>
</evidence>
<dbReference type="Pfam" id="PF03331">
    <property type="entry name" value="LpxC"/>
    <property type="match status" value="1"/>
</dbReference>
<evidence type="ECO:0000256" key="10">
    <source>
        <dbReference type="ARBA" id="ARBA00024535"/>
    </source>
</evidence>
<reference evidence="11" key="1">
    <citation type="submission" date="2016-10" db="EMBL/GenBank/DDBJ databases">
        <authorList>
            <person name="de Groot N.N."/>
        </authorList>
    </citation>
    <scope>NUCLEOTIDE SEQUENCE</scope>
</reference>
<comment type="catalytic activity">
    <reaction evidence="10">
        <text>a UDP-3-O-[(3R)-3-hydroxyacyl]-N-acetyl-alpha-D-glucosamine + H2O = a UDP-3-O-[(3R)-3-hydroxyacyl]-alpha-D-glucosamine + acetate</text>
        <dbReference type="Rhea" id="RHEA:67816"/>
        <dbReference type="ChEBI" id="CHEBI:15377"/>
        <dbReference type="ChEBI" id="CHEBI:30089"/>
        <dbReference type="ChEBI" id="CHEBI:137740"/>
        <dbReference type="ChEBI" id="CHEBI:173225"/>
        <dbReference type="EC" id="3.5.1.108"/>
    </reaction>
</comment>
<gene>
    <name evidence="11" type="ORF">MNB_SUP05-5-555</name>
</gene>
<dbReference type="PANTHER" id="PTHR33694:SF1">
    <property type="entry name" value="UDP-3-O-ACYL-N-ACETYLGLUCOSAMINE DEACETYLASE 1, MITOCHONDRIAL-RELATED"/>
    <property type="match status" value="1"/>
</dbReference>
<keyword evidence="6" id="KW-0479">Metal-binding</keyword>
<dbReference type="InterPro" id="IPR015870">
    <property type="entry name" value="UDP-acyl_N-AcGlcN_deAcase_N"/>
</dbReference>
<protein>
    <recommendedName>
        <fullName evidence="3">UDP-3-O-acyl-N-acetylglucosamine deacetylase</fullName>
        <ecNumber evidence="3">3.5.1.108</ecNumber>
    </recommendedName>
</protein>
<keyword evidence="9" id="KW-0443">Lipid metabolism</keyword>
<evidence type="ECO:0000256" key="2">
    <source>
        <dbReference type="ARBA" id="ARBA00005002"/>
    </source>
</evidence>
<keyword evidence="4" id="KW-0444">Lipid biosynthesis</keyword>
<keyword evidence="5" id="KW-0441">Lipid A biosynthesis</keyword>
<dbReference type="GO" id="GO:0103117">
    <property type="term" value="F:UDP-3-O-acyl-N-acetylglucosamine deacetylase activity"/>
    <property type="evidence" value="ECO:0007669"/>
    <property type="project" value="UniProtKB-EC"/>
</dbReference>
<dbReference type="InterPro" id="IPR004463">
    <property type="entry name" value="UDP-acyl_GlcNac_deAcase"/>
</dbReference>
<dbReference type="NCBIfam" id="TIGR00325">
    <property type="entry name" value="lpxC"/>
    <property type="match status" value="1"/>
</dbReference>
<evidence type="ECO:0000256" key="6">
    <source>
        <dbReference type="ARBA" id="ARBA00022723"/>
    </source>
</evidence>
<dbReference type="InterPro" id="IPR011334">
    <property type="entry name" value="UDP-acyl_GlcNac_deAcase_C"/>
</dbReference>
<name>A0A1W1BUE9_9ZZZZ</name>
<dbReference type="HAMAP" id="MF_00388">
    <property type="entry name" value="LpxC"/>
    <property type="match status" value="1"/>
</dbReference>
<sequence>MLAQRTIKNSVSARGVALHSGKISSITFKPAEINTGIVFRRVDLKNKEMKAHSSLVNEVSLCTSLEKQGMKIATVEHLLSALSALGIDNLIVEINSEEIPIMDGSASQFIFLIEAAGIKEQEDYKKFFVIKKEIRVRNGISWAKVKPFNGFKIDVEIDFDNKAVKDSGQNLAIDFSKESYLKEISRARTFGYISDIEKMKSNDLALGASVDNAIGLSENGFLNGQRLRYKNEFVKHKILDVVGDLYLLGGSLLAEYQGYRVGHALNNILLNEILKDKSNYEVQTFEKDNAPIIFISTDDIF</sequence>
<dbReference type="Gene3D" id="3.30.1700.10">
    <property type="entry name" value="lpxc deacetylase, domain 2"/>
    <property type="match status" value="1"/>
</dbReference>
<dbReference type="AlphaFoldDB" id="A0A1W1BUE9"/>
<keyword evidence="7 11" id="KW-0378">Hydrolase</keyword>